<gene>
    <name evidence="2" type="ORF">MRATA1EN1_LOCUS29922</name>
</gene>
<keyword evidence="3" id="KW-1185">Reference proteome</keyword>
<evidence type="ECO:0000313" key="3">
    <source>
        <dbReference type="Proteomes" id="UP001176941"/>
    </source>
</evidence>
<feature type="compositionally biased region" description="Acidic residues" evidence="1">
    <location>
        <begin position="141"/>
        <end position="151"/>
    </location>
</feature>
<accession>A0ABN9A3Y1</accession>
<protein>
    <submittedName>
        <fullName evidence="2">Uncharacterized protein</fullName>
    </submittedName>
</protein>
<feature type="region of interest" description="Disordered" evidence="1">
    <location>
        <begin position="131"/>
        <end position="151"/>
    </location>
</feature>
<evidence type="ECO:0000256" key="1">
    <source>
        <dbReference type="SAM" id="MobiDB-lite"/>
    </source>
</evidence>
<organism evidence="2 3">
    <name type="scientific">Rangifer tarandus platyrhynchus</name>
    <name type="common">Svalbard reindeer</name>
    <dbReference type="NCBI Taxonomy" id="3082113"/>
    <lineage>
        <taxon>Eukaryota</taxon>
        <taxon>Metazoa</taxon>
        <taxon>Chordata</taxon>
        <taxon>Craniata</taxon>
        <taxon>Vertebrata</taxon>
        <taxon>Euteleostomi</taxon>
        <taxon>Mammalia</taxon>
        <taxon>Eutheria</taxon>
        <taxon>Laurasiatheria</taxon>
        <taxon>Artiodactyla</taxon>
        <taxon>Ruminantia</taxon>
        <taxon>Pecora</taxon>
        <taxon>Cervidae</taxon>
        <taxon>Odocoileinae</taxon>
        <taxon>Rangifer</taxon>
    </lineage>
</organism>
<dbReference type="Proteomes" id="UP001176941">
    <property type="component" value="Chromosome X"/>
</dbReference>
<proteinExistence type="predicted"/>
<reference evidence="2" key="1">
    <citation type="submission" date="2023-04" db="EMBL/GenBank/DDBJ databases">
        <authorList>
            <consortium name="ELIXIR-Norway"/>
        </authorList>
    </citation>
    <scope>NUCLEOTIDE SEQUENCE [LARGE SCALE GENOMIC DNA]</scope>
</reference>
<name>A0ABN9A3Y1_RANTA</name>
<evidence type="ECO:0000313" key="2">
    <source>
        <dbReference type="EMBL" id="CAI9180960.1"/>
    </source>
</evidence>
<dbReference type="EMBL" id="OX460343">
    <property type="protein sequence ID" value="CAI9180960.1"/>
    <property type="molecule type" value="Genomic_DNA"/>
</dbReference>
<sequence>MFSNSKQCRPGLQLTTSVREEGKAAVAAAAARRETDSAAIAQRSPRQSVRCAARRNLAPRRRKGWRELGAIASAGESTSSGPPCAPRIGLASLVPLSYSSIVTDHLQHLCTIRVFFLLWWPLTNYTILNGRRPSSEHHDDLDDSDDNVVQE</sequence>